<protein>
    <submittedName>
        <fullName evidence="4">Uncharacterized protein</fullName>
    </submittedName>
</protein>
<comment type="similarity">
    <text evidence="1">Belongs to the plant acyltransferase family.</text>
</comment>
<evidence type="ECO:0000313" key="5">
    <source>
        <dbReference type="Proteomes" id="UP001314170"/>
    </source>
</evidence>
<dbReference type="PANTHER" id="PTHR31623:SF20">
    <property type="entry name" value="VINORINE SYNTHASE-LIKE"/>
    <property type="match status" value="1"/>
</dbReference>
<sequence>MELHELTNLMNEAVSKFQDQDYLKSLQGDEGFEVISKGLNLLEERIAKEKPELRTEKAATKRLYICLTKDQDYLKSLRGDEGFEVISKGLNLREERIGKLKPNRFPITSGSNHHIGGVNVGGWEAVWLAAFGKLGPAFSNFVTLIETGRGKRFEAWMNLEEKRMAALSIFSCGGVALGGCISHKLGDGGSASTFLSVWSAMNRGSSSRDFETLIPNLAKASLLFPPRNDLPRQLFSMIDDLWFGENNETITKRFVFEAKAIETLRDKAKSDSDSKPSRTRALSSFIWKRYMATSLAILSSPRPCFLRHAVNLRARTKPRLVDGAIENLIWCAEAVANPEADTELHELANLISEAVRIMDDQNFLESMQGNEGFQAISDGLNKLENILAEDKPDRFAITSWSGLGLGVDFGTGAPVWLGAFGKVGPAFMNFATLVEAKWSEGSLEAWINLDEKRMAILAQDPEFLAYASPNPKIVIKPEDLP</sequence>
<dbReference type="PANTHER" id="PTHR31623">
    <property type="entry name" value="F21J9.9"/>
    <property type="match status" value="1"/>
</dbReference>
<evidence type="ECO:0000256" key="2">
    <source>
        <dbReference type="ARBA" id="ARBA00022679"/>
    </source>
</evidence>
<keyword evidence="3" id="KW-0012">Acyltransferase</keyword>
<gene>
    <name evidence="4" type="ORF">DCAF_LOCUS3081</name>
</gene>
<dbReference type="InterPro" id="IPR023213">
    <property type="entry name" value="CAT-like_dom_sf"/>
</dbReference>
<accession>A0AAV1QZ60</accession>
<organism evidence="4 5">
    <name type="scientific">Dovyalis caffra</name>
    <dbReference type="NCBI Taxonomy" id="77055"/>
    <lineage>
        <taxon>Eukaryota</taxon>
        <taxon>Viridiplantae</taxon>
        <taxon>Streptophyta</taxon>
        <taxon>Embryophyta</taxon>
        <taxon>Tracheophyta</taxon>
        <taxon>Spermatophyta</taxon>
        <taxon>Magnoliopsida</taxon>
        <taxon>eudicotyledons</taxon>
        <taxon>Gunneridae</taxon>
        <taxon>Pentapetalae</taxon>
        <taxon>rosids</taxon>
        <taxon>fabids</taxon>
        <taxon>Malpighiales</taxon>
        <taxon>Salicaceae</taxon>
        <taxon>Flacourtieae</taxon>
        <taxon>Dovyalis</taxon>
    </lineage>
</organism>
<name>A0AAV1QZ60_9ROSI</name>
<dbReference type="Proteomes" id="UP001314170">
    <property type="component" value="Unassembled WGS sequence"/>
</dbReference>
<evidence type="ECO:0000313" key="4">
    <source>
        <dbReference type="EMBL" id="CAK7325404.1"/>
    </source>
</evidence>
<dbReference type="AlphaFoldDB" id="A0AAV1QZ60"/>
<dbReference type="GO" id="GO:0016746">
    <property type="term" value="F:acyltransferase activity"/>
    <property type="evidence" value="ECO:0007669"/>
    <property type="project" value="UniProtKB-KW"/>
</dbReference>
<keyword evidence="2" id="KW-0808">Transferase</keyword>
<evidence type="ECO:0000256" key="3">
    <source>
        <dbReference type="ARBA" id="ARBA00023315"/>
    </source>
</evidence>
<dbReference type="EMBL" id="CAWUPB010000850">
    <property type="protein sequence ID" value="CAK7325404.1"/>
    <property type="molecule type" value="Genomic_DNA"/>
</dbReference>
<keyword evidence="5" id="KW-1185">Reference proteome</keyword>
<dbReference type="Gene3D" id="3.30.559.10">
    <property type="entry name" value="Chloramphenicol acetyltransferase-like domain"/>
    <property type="match status" value="2"/>
</dbReference>
<proteinExistence type="inferred from homology"/>
<comment type="caution">
    <text evidence="4">The sequence shown here is derived from an EMBL/GenBank/DDBJ whole genome shotgun (WGS) entry which is preliminary data.</text>
</comment>
<dbReference type="Pfam" id="PF02458">
    <property type="entry name" value="Transferase"/>
    <property type="match status" value="1"/>
</dbReference>
<reference evidence="4 5" key="1">
    <citation type="submission" date="2024-01" db="EMBL/GenBank/DDBJ databases">
        <authorList>
            <person name="Waweru B."/>
        </authorList>
    </citation>
    <scope>NUCLEOTIDE SEQUENCE [LARGE SCALE GENOMIC DNA]</scope>
</reference>
<evidence type="ECO:0000256" key="1">
    <source>
        <dbReference type="ARBA" id="ARBA00009861"/>
    </source>
</evidence>